<keyword evidence="1" id="KW-0472">Membrane</keyword>
<evidence type="ECO:0000259" key="2">
    <source>
        <dbReference type="Pfam" id="PF13400"/>
    </source>
</evidence>
<protein>
    <recommendedName>
        <fullName evidence="2">Putative Flp pilus-assembly TadG-like N-terminal domain-containing protein</fullName>
    </recommendedName>
</protein>
<feature type="domain" description="Putative Flp pilus-assembly TadG-like N-terminal" evidence="2">
    <location>
        <begin position="12"/>
        <end position="59"/>
    </location>
</feature>
<dbReference type="Proteomes" id="UP000323221">
    <property type="component" value="Unassembled WGS sequence"/>
</dbReference>
<organism evidence="3 4">
    <name type="scientific">Agrococcus sediminis</name>
    <dbReference type="NCBI Taxonomy" id="2599924"/>
    <lineage>
        <taxon>Bacteria</taxon>
        <taxon>Bacillati</taxon>
        <taxon>Actinomycetota</taxon>
        <taxon>Actinomycetes</taxon>
        <taxon>Micrococcales</taxon>
        <taxon>Microbacteriaceae</taxon>
        <taxon>Agrococcus</taxon>
    </lineage>
</organism>
<keyword evidence="4" id="KW-1185">Reference proteome</keyword>
<evidence type="ECO:0000256" key="1">
    <source>
        <dbReference type="SAM" id="Phobius"/>
    </source>
</evidence>
<reference evidence="3 4" key="1">
    <citation type="submission" date="2019-08" db="EMBL/GenBank/DDBJ databases">
        <title>Agrococcus lahaulensis sp. nov., isolated from a cold desert of the Indian Himalayas.</title>
        <authorList>
            <person name="Qu J.H."/>
        </authorList>
    </citation>
    <scope>NUCLEOTIDE SEQUENCE [LARGE SCALE GENOMIC DNA]</scope>
    <source>
        <strain evidence="3 4">NS18</strain>
    </source>
</reference>
<name>A0A5M8QB68_9MICO</name>
<sequence length="361" mass="37445">MQRLTFLREDRGAVAVWVAIMLIPFMGFAALAIDIGAAHADRQRLQIGADAAALAVAQDCAVGACGDPDATAQALATANDPFGGPATGEVTDQSDLAGGYVHVETTSHRDYWFAPAIAPALADVEPWAESAATWGPPSGGRSSIPFAFAACEMAGFGVLQLGANGDPVGLNDAAVGQRFRLEQSKVTNPTTCPQKPQSGNWAPGGFGWLAPDLAASEEPCSVQTEIGQPVDSANGNSQGSHDSDCYVALRRAIDLADADPTAAALLPVFRSNTAESINDPKTYLVVGYVAVTLEGYHFQGNRCYGETETGGSACAASARGNGGWIVIEPQRYIASEADFETSPSAPDLGSAVVTLTLPRED</sequence>
<dbReference type="OrthoDB" id="5187898at2"/>
<evidence type="ECO:0000313" key="4">
    <source>
        <dbReference type="Proteomes" id="UP000323221"/>
    </source>
</evidence>
<gene>
    <name evidence="3" type="ORF">FQ330_10050</name>
</gene>
<comment type="caution">
    <text evidence="3">The sequence shown here is derived from an EMBL/GenBank/DDBJ whole genome shotgun (WGS) entry which is preliminary data.</text>
</comment>
<dbReference type="Pfam" id="PF13400">
    <property type="entry name" value="Tad"/>
    <property type="match status" value="1"/>
</dbReference>
<evidence type="ECO:0000313" key="3">
    <source>
        <dbReference type="EMBL" id="KAA6432110.1"/>
    </source>
</evidence>
<accession>A0A5M8QB68</accession>
<keyword evidence="1" id="KW-1133">Transmembrane helix</keyword>
<dbReference type="InterPro" id="IPR028087">
    <property type="entry name" value="Tad_N"/>
</dbReference>
<dbReference type="RefSeq" id="WP_146357229.1">
    <property type="nucleotide sequence ID" value="NZ_VOIR01000015.1"/>
</dbReference>
<feature type="transmembrane region" description="Helical" evidence="1">
    <location>
        <begin position="12"/>
        <end position="33"/>
    </location>
</feature>
<proteinExistence type="predicted"/>
<dbReference type="EMBL" id="VOIR01000015">
    <property type="protein sequence ID" value="KAA6432110.1"/>
    <property type="molecule type" value="Genomic_DNA"/>
</dbReference>
<dbReference type="AlphaFoldDB" id="A0A5M8QB68"/>
<keyword evidence="1" id="KW-0812">Transmembrane</keyword>